<evidence type="ECO:0000313" key="1">
    <source>
        <dbReference type="EMBL" id="TPE39954.1"/>
    </source>
</evidence>
<dbReference type="EMBL" id="VFSH01000006">
    <property type="protein sequence ID" value="TPE39954.1"/>
    <property type="molecule type" value="Genomic_DNA"/>
</dbReference>
<sequence length="60" mass="7416">MGSSYFSFSVFNYLTIFMIKNQPKKDFFENGYRFQFPDEIKAFTWYNRSSFLMEVIEWKI</sequence>
<evidence type="ECO:0000313" key="2">
    <source>
        <dbReference type="Proteomes" id="UP000315907"/>
    </source>
</evidence>
<reference evidence="1 2" key="1">
    <citation type="submission" date="2019-06" db="EMBL/GenBank/DDBJ databases">
        <authorList>
            <person name="Xiao C."/>
            <person name="Li X."/>
            <person name="Sun Y."/>
            <person name="Liu D."/>
        </authorList>
    </citation>
    <scope>NUCLEOTIDE SEQUENCE [LARGE SCALE GENOMIC DNA]</scope>
    <source>
        <strain evidence="1 2">D19</strain>
    </source>
</reference>
<accession>A0ABY2YJP3</accession>
<comment type="caution">
    <text evidence="1">The sequence shown here is derived from an EMBL/GenBank/DDBJ whole genome shotgun (WGS) entry which is preliminary data.</text>
</comment>
<protein>
    <submittedName>
        <fullName evidence="1">Uncharacterized protein</fullName>
    </submittedName>
</protein>
<dbReference type="Proteomes" id="UP000315907">
    <property type="component" value="Unassembled WGS sequence"/>
</dbReference>
<gene>
    <name evidence="1" type="ORF">FJR77_05910</name>
</gene>
<organism evidence="1 2">
    <name type="scientific">Streptococcus shenyangsis</name>
    <dbReference type="NCBI Taxonomy" id="2589786"/>
    <lineage>
        <taxon>Bacteria</taxon>
        <taxon>Bacillati</taxon>
        <taxon>Bacillota</taxon>
        <taxon>Bacilli</taxon>
        <taxon>Lactobacillales</taxon>
        <taxon>Streptococcaceae</taxon>
        <taxon>Streptococcus</taxon>
    </lineage>
</organism>
<keyword evidence="2" id="KW-1185">Reference proteome</keyword>
<proteinExistence type="predicted"/>
<name>A0ABY2YJP3_9STRE</name>